<name>A0A086T8D5_HAPC1</name>
<dbReference type="InterPro" id="IPR015890">
    <property type="entry name" value="Chorismate_C"/>
</dbReference>
<dbReference type="InterPro" id="IPR006221">
    <property type="entry name" value="TrpG/PapA_dom"/>
</dbReference>
<dbReference type="InterPro" id="IPR017926">
    <property type="entry name" value="GATASE"/>
</dbReference>
<feature type="domain" description="Anthranilate synthase component I N-terminal" evidence="13">
    <location>
        <begin position="302"/>
        <end position="476"/>
    </location>
</feature>
<comment type="pathway">
    <text evidence="2">Cofactor biosynthesis; tetrahydrofolate biosynthesis; 4-aminobenzoate from chorismate: step 1/2.</text>
</comment>
<dbReference type="GO" id="GO:0046820">
    <property type="term" value="F:4-amino-4-deoxychorismate synthase activity"/>
    <property type="evidence" value="ECO:0007669"/>
    <property type="project" value="UniProtKB-EC"/>
</dbReference>
<dbReference type="Pfam" id="PF00117">
    <property type="entry name" value="GATase"/>
    <property type="match status" value="1"/>
</dbReference>
<evidence type="ECO:0000256" key="5">
    <source>
        <dbReference type="ARBA" id="ARBA00022679"/>
    </source>
</evidence>
<dbReference type="PRINTS" id="PR00096">
    <property type="entry name" value="GATASE"/>
</dbReference>
<dbReference type="Proteomes" id="UP000029964">
    <property type="component" value="Unassembled WGS sequence"/>
</dbReference>
<evidence type="ECO:0000256" key="6">
    <source>
        <dbReference type="ARBA" id="ARBA00022909"/>
    </source>
</evidence>
<dbReference type="OrthoDB" id="64220at2759"/>
<dbReference type="GO" id="GO:0008153">
    <property type="term" value="P:4-aminobenzoate biosynthetic process"/>
    <property type="evidence" value="ECO:0007669"/>
    <property type="project" value="TreeGrafter"/>
</dbReference>
<feature type="domain" description="Chorismate-utilising enzyme C-terminal" evidence="12">
    <location>
        <begin position="548"/>
        <end position="783"/>
    </location>
</feature>
<organism evidence="14 15">
    <name type="scientific">Hapsidospora chrysogenum (strain ATCC 11550 / CBS 779.69 / DSM 880 / IAM 14645 / JCM 23072 / IMI 49137)</name>
    <name type="common">Acremonium chrysogenum</name>
    <dbReference type="NCBI Taxonomy" id="857340"/>
    <lineage>
        <taxon>Eukaryota</taxon>
        <taxon>Fungi</taxon>
        <taxon>Dikarya</taxon>
        <taxon>Ascomycota</taxon>
        <taxon>Pezizomycotina</taxon>
        <taxon>Sordariomycetes</taxon>
        <taxon>Hypocreomycetidae</taxon>
        <taxon>Hypocreales</taxon>
        <taxon>Bionectriaceae</taxon>
        <taxon>Hapsidospora</taxon>
    </lineage>
</organism>
<dbReference type="SUPFAM" id="SSF52317">
    <property type="entry name" value="Class I glutamine amidotransferase-like"/>
    <property type="match status" value="1"/>
</dbReference>
<evidence type="ECO:0000256" key="10">
    <source>
        <dbReference type="SAM" id="MobiDB-lite"/>
    </source>
</evidence>
<dbReference type="AlphaFoldDB" id="A0A086T8D5"/>
<dbReference type="PRINTS" id="PR00099">
    <property type="entry name" value="CPSGATASE"/>
</dbReference>
<dbReference type="Gene3D" id="3.40.50.880">
    <property type="match status" value="1"/>
</dbReference>
<dbReference type="UniPathway" id="UPA00077">
    <property type="reaction ID" value="UER00149"/>
</dbReference>
<proteinExistence type="inferred from homology"/>
<keyword evidence="6" id="KW-0289">Folate biosynthesis</keyword>
<evidence type="ECO:0000256" key="7">
    <source>
        <dbReference type="ARBA" id="ARBA00022962"/>
    </source>
</evidence>
<dbReference type="PANTHER" id="PTHR11236:SF18">
    <property type="entry name" value="AMINODEOXYCHORISMATE SYNTHASE"/>
    <property type="match status" value="1"/>
</dbReference>
<gene>
    <name evidence="14" type="ORF">ACRE_035160</name>
</gene>
<feature type="domain" description="Glutamine amidotransferase" evidence="11">
    <location>
        <begin position="16"/>
        <end position="215"/>
    </location>
</feature>
<dbReference type="PRINTS" id="PR00097">
    <property type="entry name" value="ANTSNTHASEII"/>
</dbReference>
<dbReference type="InterPro" id="IPR005801">
    <property type="entry name" value="ADC_synthase"/>
</dbReference>
<comment type="catalytic activity">
    <reaction evidence="1">
        <text>chorismate + L-glutamine = 4-amino-4-deoxychorismate + L-glutamate</text>
        <dbReference type="Rhea" id="RHEA:11672"/>
        <dbReference type="ChEBI" id="CHEBI:29748"/>
        <dbReference type="ChEBI" id="CHEBI:29985"/>
        <dbReference type="ChEBI" id="CHEBI:58359"/>
        <dbReference type="ChEBI" id="CHEBI:58406"/>
        <dbReference type="EC" id="2.6.1.85"/>
    </reaction>
</comment>
<dbReference type="Pfam" id="PF00425">
    <property type="entry name" value="Chorismate_bind"/>
    <property type="match status" value="1"/>
</dbReference>
<comment type="caution">
    <text evidence="14">The sequence shown here is derived from an EMBL/GenBank/DDBJ whole genome shotgun (WGS) entry which is preliminary data.</text>
</comment>
<reference evidence="15" key="1">
    <citation type="journal article" date="2014" name="Genome Announc.">
        <title>Genome sequence and annotation of Acremonium chrysogenum, producer of the beta-lactam antibiotic cephalosporin C.</title>
        <authorList>
            <person name="Terfehr D."/>
            <person name="Dahlmann T.A."/>
            <person name="Specht T."/>
            <person name="Zadra I."/>
            <person name="Kuernsteiner H."/>
            <person name="Kueck U."/>
        </authorList>
    </citation>
    <scope>NUCLEOTIDE SEQUENCE [LARGE SCALE GENOMIC DNA]</scope>
    <source>
        <strain evidence="15">ATCC 11550 / CBS 779.69 / DSM 880 / IAM 14645 / JCM 23072 / IMI 49137</strain>
    </source>
</reference>
<protein>
    <recommendedName>
        <fullName evidence="4">aminodeoxychorismate synthase</fullName>
        <ecNumber evidence="4">2.6.1.85</ecNumber>
    </recommendedName>
    <alternativeName>
        <fullName evidence="8">Para-aminobenzoate synthase</fullName>
    </alternativeName>
    <alternativeName>
        <fullName evidence="9">p-aminobenzoic acid synthase</fullName>
    </alternativeName>
</protein>
<dbReference type="InterPro" id="IPR029062">
    <property type="entry name" value="Class_I_gatase-like"/>
</dbReference>
<dbReference type="Gene3D" id="3.60.120.10">
    <property type="entry name" value="Anthranilate synthase"/>
    <property type="match status" value="1"/>
</dbReference>
<evidence type="ECO:0000256" key="9">
    <source>
        <dbReference type="ARBA" id="ARBA00031904"/>
    </source>
</evidence>
<dbReference type="HOGENOM" id="CLU_006493_0_0_1"/>
<dbReference type="SUPFAM" id="SSF56322">
    <property type="entry name" value="ADC synthase"/>
    <property type="match status" value="1"/>
</dbReference>
<evidence type="ECO:0000259" key="12">
    <source>
        <dbReference type="Pfam" id="PF00425"/>
    </source>
</evidence>
<feature type="compositionally biased region" description="Basic and acidic residues" evidence="10">
    <location>
        <begin position="803"/>
        <end position="815"/>
    </location>
</feature>
<dbReference type="InterPro" id="IPR010117">
    <property type="entry name" value="PabB_fungal"/>
</dbReference>
<dbReference type="GO" id="GO:0000162">
    <property type="term" value="P:L-tryptophan biosynthetic process"/>
    <property type="evidence" value="ECO:0007669"/>
    <property type="project" value="TreeGrafter"/>
</dbReference>
<keyword evidence="7" id="KW-0315">Glutamine amidotransferase</keyword>
<sequence>MGSLDPELTERRRILFIDAFDSFTNNIVGLLERCLGADVTVVHVNDKEVSSNFTSVVDQFDAVVVGPGPGHPANPADVGFIDKLWRLEEEHLLPVLGICLGFQSLCYFEGAEVQKLVRARHGIVSPVTHQGTDIFAGIGPLAAVQYHSLRAVVSDDSSGKIFWEPSESCPNLRPLAWDIHDETNGPILMGVRHEKRPSWGVQFHPESICTSGEGEKLLEHWWAHAQEWLYSRGRRAAERGGVKIPKTTALPNFSAPDISDDDHSVKAGFENDRSGSHLAKELRAIAGDKDVFLRWGRHPASNITPTRLIEALGQSRDEVVVLDSQGHASGRYSILGLVVPGKTMKVTYRVTNRTLRYGVGPGRMSAMQLGSIEEAWPILQEALDLHDPRNQDSSSRASTPGEDLSLTGMDCYVAGHLPQDCPFWGGFMGYISYEAGLESIDVDLHPSCATGGVPDINFAFIHRSIVIDHQENQVYIQSLLPGDWSWILNAGRIVDELTSQAELMGASNTPAPKPQTAGQLRMAQSSSDRERMALDRALTSAHINRPTEAEYRAKVLRCQDFLATGDSYELCLTDETEISVPHSDGENGLDEWALYKRLRQNNPAPFGAFVRLSGVVVVGSSPERFLRWTRDGRCQFRPIKGTVKKGPDMTRERAHEILGSSKERAENLMIVDLIRHDLSGVIGAHRTWVSKLMVVEEYETVYQLVSVIEGQLPDAGPDVPRGLHVLKASLPPGSMTGAPKKRSCEILRDIEKRPRGLYSGVLGYMDVGGAGDFSVVIRTAMRAGGPPHACEPTKENGTATDGRSGDEDTRQREVWRVGAGGAVTIQSTDEGEFQEMEAKQSSVLSSLLKPKGH</sequence>
<accession>A0A086T8D5</accession>
<dbReference type="InterPro" id="IPR006805">
    <property type="entry name" value="Anth_synth_I_N"/>
</dbReference>
<dbReference type="NCBIfam" id="TIGR01823">
    <property type="entry name" value="PabB-fungal"/>
    <property type="match status" value="1"/>
</dbReference>
<dbReference type="Pfam" id="PF04715">
    <property type="entry name" value="Anth_synt_I_N"/>
    <property type="match status" value="1"/>
</dbReference>
<keyword evidence="15" id="KW-1185">Reference proteome</keyword>
<keyword evidence="5" id="KW-0808">Transferase</keyword>
<evidence type="ECO:0000313" key="15">
    <source>
        <dbReference type="Proteomes" id="UP000029964"/>
    </source>
</evidence>
<evidence type="ECO:0000313" key="14">
    <source>
        <dbReference type="EMBL" id="KFH45617.1"/>
    </source>
</evidence>
<feature type="region of interest" description="Disordered" evidence="10">
    <location>
        <begin position="784"/>
        <end position="853"/>
    </location>
</feature>
<dbReference type="EC" id="2.6.1.85" evidence="4"/>
<evidence type="ECO:0000256" key="4">
    <source>
        <dbReference type="ARBA" id="ARBA00013139"/>
    </source>
</evidence>
<dbReference type="CDD" id="cd01743">
    <property type="entry name" value="GATase1_Anthranilate_Synthase"/>
    <property type="match status" value="1"/>
</dbReference>
<evidence type="ECO:0000256" key="8">
    <source>
        <dbReference type="ARBA" id="ARBA00031329"/>
    </source>
</evidence>
<evidence type="ECO:0000256" key="1">
    <source>
        <dbReference type="ARBA" id="ARBA00001000"/>
    </source>
</evidence>
<evidence type="ECO:0000256" key="2">
    <source>
        <dbReference type="ARBA" id="ARBA00005009"/>
    </source>
</evidence>
<evidence type="ECO:0000259" key="11">
    <source>
        <dbReference type="Pfam" id="PF00117"/>
    </source>
</evidence>
<dbReference type="STRING" id="857340.A0A086T8D5"/>
<dbReference type="GO" id="GO:0046656">
    <property type="term" value="P:folic acid biosynthetic process"/>
    <property type="evidence" value="ECO:0007669"/>
    <property type="project" value="UniProtKB-KW"/>
</dbReference>
<evidence type="ECO:0000256" key="3">
    <source>
        <dbReference type="ARBA" id="ARBA00005970"/>
    </source>
</evidence>
<comment type="similarity">
    <text evidence="3">In the C-terminal section; belongs to the anthranilate synthase component I family.</text>
</comment>
<dbReference type="PANTHER" id="PTHR11236">
    <property type="entry name" value="AMINOBENZOATE/ANTHRANILATE SYNTHASE"/>
    <property type="match status" value="1"/>
</dbReference>
<dbReference type="EMBL" id="JPKY01000029">
    <property type="protein sequence ID" value="KFH45617.1"/>
    <property type="molecule type" value="Genomic_DNA"/>
</dbReference>
<dbReference type="GO" id="GO:0005737">
    <property type="term" value="C:cytoplasm"/>
    <property type="evidence" value="ECO:0007669"/>
    <property type="project" value="TreeGrafter"/>
</dbReference>
<dbReference type="InterPro" id="IPR019999">
    <property type="entry name" value="Anth_synth_I-like"/>
</dbReference>
<dbReference type="PROSITE" id="PS51273">
    <property type="entry name" value="GATASE_TYPE_1"/>
    <property type="match status" value="1"/>
</dbReference>
<dbReference type="GO" id="GO:0046654">
    <property type="term" value="P:tetrahydrofolate biosynthetic process"/>
    <property type="evidence" value="ECO:0007669"/>
    <property type="project" value="UniProtKB-UniPathway"/>
</dbReference>
<evidence type="ECO:0000259" key="13">
    <source>
        <dbReference type="Pfam" id="PF04715"/>
    </source>
</evidence>